<evidence type="ECO:0000259" key="2">
    <source>
        <dbReference type="Pfam" id="PF00582"/>
    </source>
</evidence>
<proteinExistence type="inferred from homology"/>
<feature type="domain" description="UspA" evidence="2">
    <location>
        <begin position="6"/>
        <end position="145"/>
    </location>
</feature>
<protein>
    <submittedName>
        <fullName evidence="3">Universal stress protein</fullName>
    </submittedName>
</protein>
<dbReference type="EMBL" id="SDGZ01000020">
    <property type="protein sequence ID" value="TYC48451.1"/>
    <property type="molecule type" value="Genomic_DNA"/>
</dbReference>
<evidence type="ECO:0000256" key="1">
    <source>
        <dbReference type="ARBA" id="ARBA00008791"/>
    </source>
</evidence>
<comment type="similarity">
    <text evidence="1">Belongs to the universal stress protein A family.</text>
</comment>
<dbReference type="CDD" id="cd00293">
    <property type="entry name" value="USP-like"/>
    <property type="match status" value="1"/>
</dbReference>
<evidence type="ECO:0000313" key="3">
    <source>
        <dbReference type="EMBL" id="TYC48451.1"/>
    </source>
</evidence>
<dbReference type="PRINTS" id="PR01438">
    <property type="entry name" value="UNVRSLSTRESS"/>
</dbReference>
<dbReference type="InterPro" id="IPR014729">
    <property type="entry name" value="Rossmann-like_a/b/a_fold"/>
</dbReference>
<dbReference type="AlphaFoldDB" id="A0A6C2C395"/>
<dbReference type="InterPro" id="IPR006016">
    <property type="entry name" value="UspA"/>
</dbReference>
<dbReference type="Gene3D" id="3.40.50.620">
    <property type="entry name" value="HUPs"/>
    <property type="match status" value="1"/>
</dbReference>
<dbReference type="SUPFAM" id="SSF52402">
    <property type="entry name" value="Adenine nucleotide alpha hydrolases-like"/>
    <property type="match status" value="1"/>
</dbReference>
<accession>A0A6C2C395</accession>
<dbReference type="PANTHER" id="PTHR46268:SF15">
    <property type="entry name" value="UNIVERSAL STRESS PROTEIN HP_0031"/>
    <property type="match status" value="1"/>
</dbReference>
<dbReference type="InterPro" id="IPR006015">
    <property type="entry name" value="Universal_stress_UspA"/>
</dbReference>
<evidence type="ECO:0000313" key="4">
    <source>
        <dbReference type="Proteomes" id="UP000371977"/>
    </source>
</evidence>
<dbReference type="RefSeq" id="WP_148623197.1">
    <property type="nucleotide sequence ID" value="NZ_SDGZ01000020.1"/>
</dbReference>
<dbReference type="OrthoDB" id="2243761at2"/>
<gene>
    <name evidence="3" type="ORF">ESZ50_08810</name>
</gene>
<dbReference type="PANTHER" id="PTHR46268">
    <property type="entry name" value="STRESS RESPONSE PROTEIN NHAX"/>
    <property type="match status" value="1"/>
</dbReference>
<keyword evidence="4" id="KW-1185">Reference proteome</keyword>
<sequence length="145" mass="16047">MEPKTFKHVLAAVDDSELGQMTLINAIHQAREDDSKLTILSVFESNDLSVFDYFSKDKNQAARDDVERALGRYRQTAEAAGVTNVSTMLAEGEPGDVIVKDVIPEIQPDLVVIGAHSKEDEEHHYFGSQSKYVANNAPITVMVVR</sequence>
<name>A0A6C2C395_9LACO</name>
<dbReference type="Pfam" id="PF00582">
    <property type="entry name" value="Usp"/>
    <property type="match status" value="1"/>
</dbReference>
<organism evidence="3 4">
    <name type="scientific">Weissella muntiaci</name>
    <dbReference type="NCBI Taxonomy" id="2508881"/>
    <lineage>
        <taxon>Bacteria</taxon>
        <taxon>Bacillati</taxon>
        <taxon>Bacillota</taxon>
        <taxon>Bacilli</taxon>
        <taxon>Lactobacillales</taxon>
        <taxon>Lactobacillaceae</taxon>
        <taxon>Weissella</taxon>
    </lineage>
</organism>
<dbReference type="Proteomes" id="UP000371977">
    <property type="component" value="Unassembled WGS sequence"/>
</dbReference>
<reference evidence="3 4" key="1">
    <citation type="submission" date="2019-01" db="EMBL/GenBank/DDBJ databases">
        <title>Weissella sp. nov., a novel lactic acid bacterium isolated from animal feces.</title>
        <authorList>
            <person name="Wang L.-T."/>
        </authorList>
    </citation>
    <scope>NUCLEOTIDE SEQUENCE [LARGE SCALE GENOMIC DNA]</scope>
    <source>
        <strain evidence="3 4">8H-2</strain>
    </source>
</reference>
<comment type="caution">
    <text evidence="3">The sequence shown here is derived from an EMBL/GenBank/DDBJ whole genome shotgun (WGS) entry which is preliminary data.</text>
</comment>